<evidence type="ECO:0000256" key="7">
    <source>
        <dbReference type="RuleBase" id="RU280818"/>
    </source>
</evidence>
<keyword evidence="3 7" id="KW-0677">Repeat</keyword>
<evidence type="ECO:0000256" key="1">
    <source>
        <dbReference type="ARBA" id="ARBA00009482"/>
    </source>
</evidence>
<dbReference type="Pfam" id="PF16300">
    <property type="entry name" value="WD40_4"/>
    <property type="match status" value="1"/>
</dbReference>
<dbReference type="InterPro" id="IPR015943">
    <property type="entry name" value="WD40/YVTN_repeat-like_dom_sf"/>
</dbReference>
<dbReference type="InterPro" id="IPR015505">
    <property type="entry name" value="Coronin"/>
</dbReference>
<comment type="similarity">
    <text evidence="1 7">Belongs to the WD repeat coronin family.</text>
</comment>
<protein>
    <recommendedName>
        <fullName evidence="7">Coronin</fullName>
    </recommendedName>
</protein>
<dbReference type="GO" id="GO:0051015">
    <property type="term" value="F:actin filament binding"/>
    <property type="evidence" value="ECO:0007669"/>
    <property type="project" value="TreeGrafter"/>
</dbReference>
<dbReference type="InterPro" id="IPR019775">
    <property type="entry name" value="WD40_repeat_CS"/>
</dbReference>
<dbReference type="SMART" id="SM01166">
    <property type="entry name" value="DUF1899"/>
    <property type="match status" value="1"/>
</dbReference>
<dbReference type="Gene3D" id="2.130.10.10">
    <property type="entry name" value="YVTN repeat-like/Quinoprotein amine dehydrogenase"/>
    <property type="match status" value="1"/>
</dbReference>
<dbReference type="PROSITE" id="PS50082">
    <property type="entry name" value="WD_REPEATS_2"/>
    <property type="match status" value="3"/>
</dbReference>
<accession>A0AAW0U6I1</accession>
<reference evidence="9 10" key="1">
    <citation type="submission" date="2023-03" db="EMBL/GenBank/DDBJ databases">
        <title>High-quality genome of Scylla paramamosain provides insights in environmental adaptation.</title>
        <authorList>
            <person name="Zhang L."/>
        </authorList>
    </citation>
    <scope>NUCLEOTIDE SEQUENCE [LARGE SCALE GENOMIC DNA]</scope>
    <source>
        <strain evidence="9">LZ_2023a</strain>
        <tissue evidence="9">Muscle</tissue>
    </source>
</reference>
<dbReference type="PROSITE" id="PS50294">
    <property type="entry name" value="WD_REPEATS_REGION"/>
    <property type="match status" value="2"/>
</dbReference>
<keyword evidence="5" id="KW-0009">Actin-binding</keyword>
<dbReference type="SMART" id="SM01167">
    <property type="entry name" value="DUF1900"/>
    <property type="match status" value="1"/>
</dbReference>
<feature type="repeat" description="WD" evidence="6">
    <location>
        <begin position="91"/>
        <end position="133"/>
    </location>
</feature>
<feature type="domain" description="DUF1899" evidence="8">
    <location>
        <begin position="18"/>
        <end position="82"/>
    </location>
</feature>
<dbReference type="InterPro" id="IPR036322">
    <property type="entry name" value="WD40_repeat_dom_sf"/>
</dbReference>
<dbReference type="Pfam" id="PF00400">
    <property type="entry name" value="WD40"/>
    <property type="match status" value="3"/>
</dbReference>
<dbReference type="Pfam" id="PF08953">
    <property type="entry name" value="DUF1899"/>
    <property type="match status" value="1"/>
</dbReference>
<dbReference type="PANTHER" id="PTHR10856:SF44">
    <property type="entry name" value="CORONIN"/>
    <property type="match status" value="1"/>
</dbReference>
<feature type="repeat" description="WD" evidence="6">
    <location>
        <begin position="184"/>
        <end position="225"/>
    </location>
</feature>
<keyword evidence="2 6" id="KW-0853">WD repeat</keyword>
<keyword evidence="10" id="KW-1185">Reference proteome</keyword>
<comment type="caution">
    <text evidence="9">The sequence shown here is derived from an EMBL/GenBank/DDBJ whole genome shotgun (WGS) entry which is preliminary data.</text>
</comment>
<dbReference type="PANTHER" id="PTHR10856">
    <property type="entry name" value="CORONIN"/>
    <property type="match status" value="1"/>
</dbReference>
<dbReference type="PROSITE" id="PS00678">
    <property type="entry name" value="WD_REPEATS_1"/>
    <property type="match status" value="1"/>
</dbReference>
<gene>
    <name evidence="9" type="ORF">O3P69_006598</name>
</gene>
<evidence type="ECO:0000256" key="3">
    <source>
        <dbReference type="ARBA" id="ARBA00022737"/>
    </source>
</evidence>
<evidence type="ECO:0000259" key="8">
    <source>
        <dbReference type="SMART" id="SM01166"/>
    </source>
</evidence>
<dbReference type="InterPro" id="IPR015048">
    <property type="entry name" value="DUF1899"/>
</dbReference>
<evidence type="ECO:0000313" key="10">
    <source>
        <dbReference type="Proteomes" id="UP001487740"/>
    </source>
</evidence>
<dbReference type="AlphaFoldDB" id="A0AAW0U6I1"/>
<feature type="repeat" description="WD" evidence="6">
    <location>
        <begin position="141"/>
        <end position="183"/>
    </location>
</feature>
<keyword evidence="4" id="KW-0175">Coiled coil</keyword>
<organism evidence="9 10">
    <name type="scientific">Scylla paramamosain</name>
    <name type="common">Mud crab</name>
    <dbReference type="NCBI Taxonomy" id="85552"/>
    <lineage>
        <taxon>Eukaryota</taxon>
        <taxon>Metazoa</taxon>
        <taxon>Ecdysozoa</taxon>
        <taxon>Arthropoda</taxon>
        <taxon>Crustacea</taxon>
        <taxon>Multicrustacea</taxon>
        <taxon>Malacostraca</taxon>
        <taxon>Eumalacostraca</taxon>
        <taxon>Eucarida</taxon>
        <taxon>Decapoda</taxon>
        <taxon>Pleocyemata</taxon>
        <taxon>Brachyura</taxon>
        <taxon>Eubrachyura</taxon>
        <taxon>Portunoidea</taxon>
        <taxon>Portunidae</taxon>
        <taxon>Portuninae</taxon>
        <taxon>Scylla</taxon>
    </lineage>
</organism>
<name>A0AAW0U6I1_SCYPA</name>
<evidence type="ECO:0000256" key="2">
    <source>
        <dbReference type="ARBA" id="ARBA00022574"/>
    </source>
</evidence>
<evidence type="ECO:0000313" key="9">
    <source>
        <dbReference type="EMBL" id="KAK8394536.1"/>
    </source>
</evidence>
<evidence type="ECO:0000256" key="5">
    <source>
        <dbReference type="ARBA" id="ARBA00023203"/>
    </source>
</evidence>
<proteinExistence type="inferred from homology"/>
<dbReference type="SUPFAM" id="SSF50978">
    <property type="entry name" value="WD40 repeat-like"/>
    <property type="match status" value="1"/>
</dbReference>
<sequence>MVDTRACQKPSSRQNTFRGIRSSKFRHVYGKGARKENCYENVLITQKAHDTAACAVNPKFVAIAVEVAGGGAFIVLPLDKTGRIDINTPKVTGHAGPVLDLKWCPFNDNLIASGADDCTIKLWHIPDGGLKANLTEPLADLQGHQRRVSIVEWHPTAENVLFSAGYDYQILVWDARRGVLMQTLDLHTDVIYSLSLNRDGSRMATTSRDKRLRIIDPLSGKVLQEGLCHEGSKACKAVYCGDMGLVFTTGFSRFSDRQYGVWDEKNLNTPLRLDTIDSSSGVLTPFYDHDTRVVFVAGKGDGNIRYYEITDSPPYCHFLSQYISGEPQRGFGVMPKRGCKVSQCEIFRFYKLYATKAICEPISMIVPRKSDQFQPDLYPDTASPTPAMSAEEWFAGTTRGPVLMSMKTGMTIKTHRPLPLRPTESSSDKNADKKYAFLSRETRADYRPLEASVKTSSSTDKDLKTSTNLDTKFQALQKLWGCNVKNMGDNKEQCSTNSSGIESEKTYTSTKNTINKMNIKSGDSPHKLTSYAMQEKEIEILEKPSPKTESELRRAYTAQCEELKLLRRQLIIKDRRIHELEDQLNQFKTHHK</sequence>
<evidence type="ECO:0000256" key="4">
    <source>
        <dbReference type="ARBA" id="ARBA00023054"/>
    </source>
</evidence>
<dbReference type="EMBL" id="JARAKH010000019">
    <property type="protein sequence ID" value="KAK8394536.1"/>
    <property type="molecule type" value="Genomic_DNA"/>
</dbReference>
<evidence type="ECO:0000256" key="6">
    <source>
        <dbReference type="PROSITE-ProRule" id="PRU00221"/>
    </source>
</evidence>
<dbReference type="Proteomes" id="UP001487740">
    <property type="component" value="Unassembled WGS sequence"/>
</dbReference>
<dbReference type="SMART" id="SM00320">
    <property type="entry name" value="WD40"/>
    <property type="match status" value="4"/>
</dbReference>
<dbReference type="FunFam" id="2.130.10.10:FF:000502">
    <property type="entry name" value="Coronin"/>
    <property type="match status" value="1"/>
</dbReference>
<dbReference type="InterPro" id="IPR001680">
    <property type="entry name" value="WD40_rpt"/>
</dbReference>